<organism evidence="2 3">
    <name type="scientific">Dysgonomonas alginatilytica</name>
    <dbReference type="NCBI Taxonomy" id="1605892"/>
    <lineage>
        <taxon>Bacteria</taxon>
        <taxon>Pseudomonadati</taxon>
        <taxon>Bacteroidota</taxon>
        <taxon>Bacteroidia</taxon>
        <taxon>Bacteroidales</taxon>
        <taxon>Dysgonomonadaceae</taxon>
        <taxon>Dysgonomonas</taxon>
    </lineage>
</organism>
<dbReference type="OrthoDB" id="1495718at2"/>
<evidence type="ECO:0008006" key="4">
    <source>
        <dbReference type="Google" id="ProtNLM"/>
    </source>
</evidence>
<evidence type="ECO:0000313" key="2">
    <source>
        <dbReference type="EMBL" id="PXV64081.1"/>
    </source>
</evidence>
<evidence type="ECO:0000313" key="3">
    <source>
        <dbReference type="Proteomes" id="UP000247973"/>
    </source>
</evidence>
<dbReference type="InterPro" id="IPR021428">
    <property type="entry name" value="DUF3078"/>
</dbReference>
<dbReference type="RefSeq" id="WP_110310642.1">
    <property type="nucleotide sequence ID" value="NZ_QICL01000011.1"/>
</dbReference>
<dbReference type="AlphaFoldDB" id="A0A2V3PQP0"/>
<dbReference type="EMBL" id="QICL01000011">
    <property type="protein sequence ID" value="PXV64081.1"/>
    <property type="molecule type" value="Genomic_DNA"/>
</dbReference>
<comment type="caution">
    <text evidence="2">The sequence shown here is derived from an EMBL/GenBank/DDBJ whole genome shotgun (WGS) entry which is preliminary data.</text>
</comment>
<evidence type="ECO:0000256" key="1">
    <source>
        <dbReference type="SAM" id="SignalP"/>
    </source>
</evidence>
<dbReference type="Proteomes" id="UP000247973">
    <property type="component" value="Unassembled WGS sequence"/>
</dbReference>
<feature type="chain" id="PRO_5016146178" description="DUF3078 family protein" evidence="1">
    <location>
        <begin position="24"/>
        <end position="478"/>
    </location>
</feature>
<reference evidence="2 3" key="1">
    <citation type="submission" date="2018-03" db="EMBL/GenBank/DDBJ databases">
        <title>Genomic Encyclopedia of Archaeal and Bacterial Type Strains, Phase II (KMG-II): from individual species to whole genera.</title>
        <authorList>
            <person name="Goeker M."/>
        </authorList>
    </citation>
    <scope>NUCLEOTIDE SEQUENCE [LARGE SCALE GENOMIC DNA]</scope>
    <source>
        <strain evidence="2 3">DSM 100214</strain>
    </source>
</reference>
<feature type="signal peptide" evidence="1">
    <location>
        <begin position="1"/>
        <end position="23"/>
    </location>
</feature>
<name>A0A2V3PQP0_9BACT</name>
<dbReference type="Pfam" id="PF11276">
    <property type="entry name" value="DUF3078"/>
    <property type="match status" value="1"/>
</dbReference>
<keyword evidence="1" id="KW-0732">Signal</keyword>
<sequence>MKNSLFYILASLVMSLCTLASHAETLDLSYNEKVIPAYMLSVDDRFALNVAQKSIFQNDSALVYTRGSNGLIIVPPVDWDPFPYNVSFRDTVIYDRLFLPVVFDGKILPPRLDFIPKDASKETPQFHLIPEESTFAPLIKRVEEVQARRRNFYMDMSNIGDVRYNASVLKSIPKLREEDATKRNFLHDLIATDEAIKVTPIEMEKIDPGFIYWVKSGNHALQVAQNYITHNWSRGGNSSFFIRNDHRVTVNYAKDKITFNNILEWRLNLQATPSDELHDVNISEDLFRLENILGYKAYNNWSYSARLETKTPFFQSFPLNSNVKTSSFLAPFMANISIGMGYKLDKKFESDKRKRLNLTLNLSPLSLNYIYVRDESVDEKRFGLEEGERTLAEFGSLVSSNLDFRVSRYVTWTSRFKYFTNYERVEVEFENVFTMLFTRLLSTTVSVNTRFDDNVPKGGQLGYFQVNQLVSFGLNYKW</sequence>
<proteinExistence type="predicted"/>
<accession>A0A2V3PQP0</accession>
<keyword evidence="3" id="KW-1185">Reference proteome</keyword>
<protein>
    <recommendedName>
        <fullName evidence="4">DUF3078 family protein</fullName>
    </recommendedName>
</protein>
<gene>
    <name evidence="2" type="ORF">CLV62_11138</name>
</gene>